<evidence type="ECO:0000313" key="1">
    <source>
        <dbReference type="EMBL" id="ENO83420.1"/>
    </source>
</evidence>
<dbReference type="OrthoDB" id="9100377at2"/>
<dbReference type="EMBL" id="AMXE01000165">
    <property type="protein sequence ID" value="ENO83420.1"/>
    <property type="molecule type" value="Genomic_DNA"/>
</dbReference>
<evidence type="ECO:0000313" key="2">
    <source>
        <dbReference type="Proteomes" id="UP000013232"/>
    </source>
</evidence>
<dbReference type="eggNOG" id="ENOG50330FJ">
    <property type="taxonomic scope" value="Bacteria"/>
</dbReference>
<sequence length="91" mass="10543">MNNPIYDVLPPEAGPELEQLARLAYETREHRRTVLEAVGAPDEQTLLERIVRRDIDEHPAYEHYLAARILGDTHRTAREMIAASLKEINRR</sequence>
<dbReference type="RefSeq" id="WP_004349616.1">
    <property type="nucleotide sequence ID" value="NZ_AMXE01000165.1"/>
</dbReference>
<name>N6XVX0_THAL4</name>
<keyword evidence="2" id="KW-1185">Reference proteome</keyword>
<dbReference type="Proteomes" id="UP000013232">
    <property type="component" value="Unassembled WGS sequence"/>
</dbReference>
<accession>N6XVX0</accession>
<organism evidence="1 2">
    <name type="scientific">Thauera linaloolentis (strain DSM 12138 / JCM 21573 / CCUG 41526 / CIP 105981 / IAM 15112 / NBRC 102519 / 47Lol)</name>
    <dbReference type="NCBI Taxonomy" id="1123367"/>
    <lineage>
        <taxon>Bacteria</taxon>
        <taxon>Pseudomonadati</taxon>
        <taxon>Pseudomonadota</taxon>
        <taxon>Betaproteobacteria</taxon>
        <taxon>Rhodocyclales</taxon>
        <taxon>Zoogloeaceae</taxon>
        <taxon>Thauera</taxon>
    </lineage>
</organism>
<gene>
    <name evidence="1" type="ORF">C666_18895</name>
</gene>
<dbReference type="AlphaFoldDB" id="N6XVX0"/>
<reference evidence="1 2" key="1">
    <citation type="submission" date="2012-09" db="EMBL/GenBank/DDBJ databases">
        <title>Draft Genome Sequences of 6 Strains from Genus Thauera.</title>
        <authorList>
            <person name="Liu B."/>
            <person name="Shapleigh J.P."/>
            <person name="Frostegard A.H."/>
        </authorList>
    </citation>
    <scope>NUCLEOTIDE SEQUENCE [LARGE SCALE GENOMIC DNA]</scope>
    <source>
        <strain evidence="2">47Lol / DSM 12138</strain>
    </source>
</reference>
<protein>
    <submittedName>
        <fullName evidence="1">Uncharacterized protein</fullName>
    </submittedName>
</protein>
<proteinExistence type="predicted"/>
<dbReference type="STRING" id="1123367.GCA_000621305_01572"/>
<comment type="caution">
    <text evidence="1">The sequence shown here is derived from an EMBL/GenBank/DDBJ whole genome shotgun (WGS) entry which is preliminary data.</text>
</comment>